<evidence type="ECO:0000256" key="1">
    <source>
        <dbReference type="SAM" id="MobiDB-lite"/>
    </source>
</evidence>
<evidence type="ECO:0000313" key="2">
    <source>
        <dbReference type="EMBL" id="GAQ89455.1"/>
    </source>
</evidence>
<dbReference type="EMBL" id="DF237474">
    <property type="protein sequence ID" value="GAQ89455.1"/>
    <property type="molecule type" value="Genomic_DNA"/>
</dbReference>
<accession>A0A1Y1IEV5</accession>
<protein>
    <submittedName>
        <fullName evidence="2">Uncharacterized protein</fullName>
    </submittedName>
</protein>
<dbReference type="AlphaFoldDB" id="A0A1Y1IEV5"/>
<reference evidence="2 3" key="1">
    <citation type="journal article" date="2014" name="Nat. Commun.">
        <title>Klebsormidium flaccidum genome reveals primary factors for plant terrestrial adaptation.</title>
        <authorList>
            <person name="Hori K."/>
            <person name="Maruyama F."/>
            <person name="Fujisawa T."/>
            <person name="Togashi T."/>
            <person name="Yamamoto N."/>
            <person name="Seo M."/>
            <person name="Sato S."/>
            <person name="Yamada T."/>
            <person name="Mori H."/>
            <person name="Tajima N."/>
            <person name="Moriyama T."/>
            <person name="Ikeuchi M."/>
            <person name="Watanabe M."/>
            <person name="Wada H."/>
            <person name="Kobayashi K."/>
            <person name="Saito M."/>
            <person name="Masuda T."/>
            <person name="Sasaki-Sekimoto Y."/>
            <person name="Mashiguchi K."/>
            <person name="Awai K."/>
            <person name="Shimojima M."/>
            <person name="Masuda S."/>
            <person name="Iwai M."/>
            <person name="Nobusawa T."/>
            <person name="Narise T."/>
            <person name="Kondo S."/>
            <person name="Saito H."/>
            <person name="Sato R."/>
            <person name="Murakawa M."/>
            <person name="Ihara Y."/>
            <person name="Oshima-Yamada Y."/>
            <person name="Ohtaka K."/>
            <person name="Satoh M."/>
            <person name="Sonobe K."/>
            <person name="Ishii M."/>
            <person name="Ohtani R."/>
            <person name="Kanamori-Sato M."/>
            <person name="Honoki R."/>
            <person name="Miyazaki D."/>
            <person name="Mochizuki H."/>
            <person name="Umetsu J."/>
            <person name="Higashi K."/>
            <person name="Shibata D."/>
            <person name="Kamiya Y."/>
            <person name="Sato N."/>
            <person name="Nakamura Y."/>
            <person name="Tabata S."/>
            <person name="Ida S."/>
            <person name="Kurokawa K."/>
            <person name="Ohta H."/>
        </authorList>
    </citation>
    <scope>NUCLEOTIDE SEQUENCE [LARGE SCALE GENOMIC DNA]</scope>
    <source>
        <strain evidence="2 3">NIES-2285</strain>
    </source>
</reference>
<dbReference type="Proteomes" id="UP000054558">
    <property type="component" value="Unassembled WGS sequence"/>
</dbReference>
<feature type="region of interest" description="Disordered" evidence="1">
    <location>
        <begin position="1"/>
        <end position="41"/>
    </location>
</feature>
<sequence length="173" mass="19098">VLPTSTADPAPAVPPLQAASTTPDPGSTSEPDQPARPVSAASDNMVRAVGTVLDITESEEFEFHWTSAHNLPQEFLEKLEYGLSVLVKSKWLLEPEPMVFQFLKPEPGVELTATFKNAWQSVALFMRFCLASQVLHATASGVYRHYQRSSECRSRLRTASRYRAQRPQAPAAV</sequence>
<organism evidence="2 3">
    <name type="scientific">Klebsormidium nitens</name>
    <name type="common">Green alga</name>
    <name type="synonym">Ulothrix nitens</name>
    <dbReference type="NCBI Taxonomy" id="105231"/>
    <lineage>
        <taxon>Eukaryota</taxon>
        <taxon>Viridiplantae</taxon>
        <taxon>Streptophyta</taxon>
        <taxon>Klebsormidiophyceae</taxon>
        <taxon>Klebsormidiales</taxon>
        <taxon>Klebsormidiaceae</taxon>
        <taxon>Klebsormidium</taxon>
    </lineage>
</organism>
<gene>
    <name evidence="2" type="ORF">KFL_005250050</name>
</gene>
<name>A0A1Y1IEV5_KLENI</name>
<keyword evidence="3" id="KW-1185">Reference proteome</keyword>
<evidence type="ECO:0000313" key="3">
    <source>
        <dbReference type="Proteomes" id="UP000054558"/>
    </source>
</evidence>
<feature type="non-terminal residue" evidence="2">
    <location>
        <position position="1"/>
    </location>
</feature>
<feature type="compositionally biased region" description="Polar residues" evidence="1">
    <location>
        <begin position="18"/>
        <end position="31"/>
    </location>
</feature>
<proteinExistence type="predicted"/>